<reference evidence="8" key="1">
    <citation type="submission" date="2023-05" db="EMBL/GenBank/DDBJ databases">
        <authorList>
            <person name="Zhang X."/>
        </authorList>
    </citation>
    <scope>NUCLEOTIDE SEQUENCE</scope>
    <source>
        <strain evidence="8">YF14B1</strain>
    </source>
</reference>
<evidence type="ECO:0000256" key="4">
    <source>
        <dbReference type="ARBA" id="ARBA00022679"/>
    </source>
</evidence>
<accession>A0AAE3QL50</accession>
<keyword evidence="5 7" id="KW-0472">Membrane</keyword>
<dbReference type="Pfam" id="PF03279">
    <property type="entry name" value="Lip_A_acyltrans"/>
    <property type="match status" value="1"/>
</dbReference>
<comment type="caution">
    <text evidence="8">The sequence shown here is derived from an EMBL/GenBank/DDBJ whole genome shotgun (WGS) entry which is preliminary data.</text>
</comment>
<keyword evidence="7" id="KW-0812">Transmembrane</keyword>
<evidence type="ECO:0000256" key="1">
    <source>
        <dbReference type="ARBA" id="ARBA00004533"/>
    </source>
</evidence>
<dbReference type="CDD" id="cd07984">
    <property type="entry name" value="LPLAT_LABLAT-like"/>
    <property type="match status" value="1"/>
</dbReference>
<evidence type="ECO:0000256" key="2">
    <source>
        <dbReference type="ARBA" id="ARBA00022475"/>
    </source>
</evidence>
<name>A0AAE3QL50_9BACT</name>
<evidence type="ECO:0000256" key="7">
    <source>
        <dbReference type="SAM" id="Phobius"/>
    </source>
</evidence>
<evidence type="ECO:0000313" key="8">
    <source>
        <dbReference type="EMBL" id="MDJ1479095.1"/>
    </source>
</evidence>
<dbReference type="GO" id="GO:0016746">
    <property type="term" value="F:acyltransferase activity"/>
    <property type="evidence" value="ECO:0007669"/>
    <property type="project" value="UniProtKB-KW"/>
</dbReference>
<dbReference type="EMBL" id="JASJOS010000001">
    <property type="protein sequence ID" value="MDJ1479095.1"/>
    <property type="molecule type" value="Genomic_DNA"/>
</dbReference>
<dbReference type="GO" id="GO:0009247">
    <property type="term" value="P:glycolipid biosynthetic process"/>
    <property type="evidence" value="ECO:0007669"/>
    <property type="project" value="UniProtKB-ARBA"/>
</dbReference>
<protein>
    <submittedName>
        <fullName evidence="8">Lysophospholipid acyltransferase family protein</fullName>
    </submittedName>
</protein>
<evidence type="ECO:0000313" key="9">
    <source>
        <dbReference type="Proteomes" id="UP001241110"/>
    </source>
</evidence>
<keyword evidence="4" id="KW-0808">Transferase</keyword>
<comment type="subcellular location">
    <subcellularLocation>
        <location evidence="1">Cell inner membrane</location>
    </subcellularLocation>
</comment>
<dbReference type="RefSeq" id="WP_313975000.1">
    <property type="nucleotide sequence ID" value="NZ_JASJOS010000001.1"/>
</dbReference>
<organism evidence="8 9">
    <name type="scientific">Xanthocytophaga flava</name>
    <dbReference type="NCBI Taxonomy" id="3048013"/>
    <lineage>
        <taxon>Bacteria</taxon>
        <taxon>Pseudomonadati</taxon>
        <taxon>Bacteroidota</taxon>
        <taxon>Cytophagia</taxon>
        <taxon>Cytophagales</taxon>
        <taxon>Rhodocytophagaceae</taxon>
        <taxon>Xanthocytophaga</taxon>
    </lineage>
</organism>
<dbReference type="AlphaFoldDB" id="A0AAE3QL50"/>
<keyword evidence="3" id="KW-0997">Cell inner membrane</keyword>
<gene>
    <name evidence="8" type="ORF">QNI16_01290</name>
</gene>
<keyword evidence="7" id="KW-1133">Transmembrane helix</keyword>
<evidence type="ECO:0000256" key="5">
    <source>
        <dbReference type="ARBA" id="ARBA00023136"/>
    </source>
</evidence>
<dbReference type="PANTHER" id="PTHR30606">
    <property type="entry name" value="LIPID A BIOSYNTHESIS LAUROYL ACYLTRANSFERASE"/>
    <property type="match status" value="1"/>
</dbReference>
<dbReference type="InterPro" id="IPR004960">
    <property type="entry name" value="LipA_acyltrans"/>
</dbReference>
<keyword evidence="6 8" id="KW-0012">Acyltransferase</keyword>
<proteinExistence type="predicted"/>
<dbReference type="Proteomes" id="UP001241110">
    <property type="component" value="Unassembled WGS sequence"/>
</dbReference>
<dbReference type="PIRSF" id="PIRSF026649">
    <property type="entry name" value="MsbB"/>
    <property type="match status" value="1"/>
</dbReference>
<evidence type="ECO:0000256" key="6">
    <source>
        <dbReference type="ARBA" id="ARBA00023315"/>
    </source>
</evidence>
<sequence>MYLLELFAKLPLWILYGVADIIRFLAYYVIRYRRDVVEKNLRLSFPDKTEKERKQIAKNFYRNLADIAIESLKLLSISKKELQKRIRITNQEVATNYLKKGQSIVVMTSHLGNWEWLLAGNGATLGFDVDAIYKELTTASFDQLMLKIRSRFGPYPVEMKKVARELVKRKNITRIIAMVADQTPFPEQAYWTTFLHQDTPFFTGVAGIAKRTNYPVLYTGMRRIKRGYYETWFEVISEDLSETTPEQLIEDYVRKVERDIQLYSDQWLWSHARWKHKRPSLIKKEKI</sequence>
<feature type="transmembrane region" description="Helical" evidence="7">
    <location>
        <begin position="12"/>
        <end position="30"/>
    </location>
</feature>
<dbReference type="GO" id="GO:0005886">
    <property type="term" value="C:plasma membrane"/>
    <property type="evidence" value="ECO:0007669"/>
    <property type="project" value="UniProtKB-SubCell"/>
</dbReference>
<evidence type="ECO:0000256" key="3">
    <source>
        <dbReference type="ARBA" id="ARBA00022519"/>
    </source>
</evidence>
<dbReference type="PANTHER" id="PTHR30606:SF10">
    <property type="entry name" value="PHOSPHATIDYLINOSITOL MANNOSIDE ACYLTRANSFERASE"/>
    <property type="match status" value="1"/>
</dbReference>
<keyword evidence="2" id="KW-1003">Cell membrane</keyword>